<feature type="domain" description="RRM" evidence="4">
    <location>
        <begin position="9"/>
        <end position="85"/>
    </location>
</feature>
<feature type="region of interest" description="Disordered" evidence="3">
    <location>
        <begin position="76"/>
        <end position="117"/>
    </location>
</feature>
<name>A0A9Q0YJC1_HOLLE</name>
<dbReference type="EMBL" id="JAIZAY010000020">
    <property type="protein sequence ID" value="KAJ8022380.1"/>
    <property type="molecule type" value="Genomic_DNA"/>
</dbReference>
<dbReference type="OrthoDB" id="752362at2759"/>
<dbReference type="GO" id="GO:0003723">
    <property type="term" value="F:RNA binding"/>
    <property type="evidence" value="ECO:0007669"/>
    <property type="project" value="UniProtKB-UniRule"/>
</dbReference>
<dbReference type="Pfam" id="PF00076">
    <property type="entry name" value="RRM_1"/>
    <property type="match status" value="1"/>
</dbReference>
<dbReference type="Proteomes" id="UP001152320">
    <property type="component" value="Chromosome 20"/>
</dbReference>
<dbReference type="SMART" id="SM00360">
    <property type="entry name" value="RRM"/>
    <property type="match status" value="1"/>
</dbReference>
<comment type="caution">
    <text evidence="5">The sequence shown here is derived from an EMBL/GenBank/DDBJ whole genome shotgun (WGS) entry which is preliminary data.</text>
</comment>
<dbReference type="CDD" id="cd00590">
    <property type="entry name" value="RRM_SF"/>
    <property type="match status" value="1"/>
</dbReference>
<dbReference type="AlphaFoldDB" id="A0A9Q0YJC1"/>
<dbReference type="InterPro" id="IPR052462">
    <property type="entry name" value="SLIRP/GR-RBP-like"/>
</dbReference>
<dbReference type="InterPro" id="IPR012677">
    <property type="entry name" value="Nucleotide-bd_a/b_plait_sf"/>
</dbReference>
<accession>A0A9Q0YJC1</accession>
<dbReference type="InterPro" id="IPR035979">
    <property type="entry name" value="RBD_domain_sf"/>
</dbReference>
<evidence type="ECO:0000313" key="5">
    <source>
        <dbReference type="EMBL" id="KAJ8022380.1"/>
    </source>
</evidence>
<keyword evidence="1 2" id="KW-0694">RNA-binding</keyword>
<organism evidence="5 6">
    <name type="scientific">Holothuria leucospilota</name>
    <name type="common">Black long sea cucumber</name>
    <name type="synonym">Mertensiothuria leucospilota</name>
    <dbReference type="NCBI Taxonomy" id="206669"/>
    <lineage>
        <taxon>Eukaryota</taxon>
        <taxon>Metazoa</taxon>
        <taxon>Echinodermata</taxon>
        <taxon>Eleutherozoa</taxon>
        <taxon>Echinozoa</taxon>
        <taxon>Holothuroidea</taxon>
        <taxon>Aspidochirotacea</taxon>
        <taxon>Aspidochirotida</taxon>
        <taxon>Holothuriidae</taxon>
        <taxon>Holothuria</taxon>
    </lineage>
</organism>
<sequence>MASKPNNSRDVFVGNLPDDADEESLSQVFSVIGDVQSVIIKDGKNNMSKFCFVRFYNEDHVETAINEMNGKFFKGKNLSVKPAGRKGNKPDGGGANRQMDQRNFQGQQRRQQGYANRPWGDAGFDKEDFKQWKEESVAVTHIVDATTFYAQICNPDTATAYQNMITQLFHHCSFNPPPATEVNVNQVNWFILSFCVC</sequence>
<dbReference type="PROSITE" id="PS50102">
    <property type="entry name" value="RRM"/>
    <property type="match status" value="1"/>
</dbReference>
<evidence type="ECO:0000313" key="6">
    <source>
        <dbReference type="Proteomes" id="UP001152320"/>
    </source>
</evidence>
<evidence type="ECO:0000259" key="4">
    <source>
        <dbReference type="PROSITE" id="PS50102"/>
    </source>
</evidence>
<reference evidence="5" key="1">
    <citation type="submission" date="2021-10" db="EMBL/GenBank/DDBJ databases">
        <title>Tropical sea cucumber genome reveals ecological adaptation and Cuvierian tubules defense mechanism.</title>
        <authorList>
            <person name="Chen T."/>
        </authorList>
    </citation>
    <scope>NUCLEOTIDE SEQUENCE</scope>
    <source>
        <strain evidence="5">Nanhai2018</strain>
        <tissue evidence="5">Muscle</tissue>
    </source>
</reference>
<keyword evidence="6" id="KW-1185">Reference proteome</keyword>
<evidence type="ECO:0000256" key="3">
    <source>
        <dbReference type="SAM" id="MobiDB-lite"/>
    </source>
</evidence>
<gene>
    <name evidence="5" type="ORF">HOLleu_37260</name>
</gene>
<dbReference type="InterPro" id="IPR000504">
    <property type="entry name" value="RRM_dom"/>
</dbReference>
<proteinExistence type="predicted"/>
<dbReference type="SUPFAM" id="SSF54928">
    <property type="entry name" value="RNA-binding domain, RBD"/>
    <property type="match status" value="1"/>
</dbReference>
<protein>
    <submittedName>
        <fullName evidence="5">Cold-inducible RNA-binding protein B</fullName>
    </submittedName>
</protein>
<evidence type="ECO:0000256" key="2">
    <source>
        <dbReference type="PROSITE-ProRule" id="PRU00176"/>
    </source>
</evidence>
<dbReference type="PANTHER" id="PTHR48027">
    <property type="entry name" value="HETEROGENEOUS NUCLEAR RIBONUCLEOPROTEIN 87F-RELATED"/>
    <property type="match status" value="1"/>
</dbReference>
<evidence type="ECO:0000256" key="1">
    <source>
        <dbReference type="ARBA" id="ARBA00022884"/>
    </source>
</evidence>
<dbReference type="Gene3D" id="3.30.70.330">
    <property type="match status" value="1"/>
</dbReference>